<name>A0ABP8HMU9_9BACT</name>
<proteinExistence type="predicted"/>
<evidence type="ECO:0000313" key="1">
    <source>
        <dbReference type="EMBL" id="GAA4341488.1"/>
    </source>
</evidence>
<organism evidence="1 2">
    <name type="scientific">Flaviaesturariibacter amylovorans</name>
    <dbReference type="NCBI Taxonomy" id="1084520"/>
    <lineage>
        <taxon>Bacteria</taxon>
        <taxon>Pseudomonadati</taxon>
        <taxon>Bacteroidota</taxon>
        <taxon>Chitinophagia</taxon>
        <taxon>Chitinophagales</taxon>
        <taxon>Chitinophagaceae</taxon>
        <taxon>Flaviaestuariibacter</taxon>
    </lineage>
</organism>
<dbReference type="EMBL" id="BAABGY010000015">
    <property type="protein sequence ID" value="GAA4341488.1"/>
    <property type="molecule type" value="Genomic_DNA"/>
</dbReference>
<keyword evidence="2" id="KW-1185">Reference proteome</keyword>
<dbReference type="Proteomes" id="UP001501725">
    <property type="component" value="Unassembled WGS sequence"/>
</dbReference>
<gene>
    <name evidence="1" type="ORF">GCM10023184_40010</name>
</gene>
<reference evidence="2" key="1">
    <citation type="journal article" date="2019" name="Int. J. Syst. Evol. Microbiol.">
        <title>The Global Catalogue of Microorganisms (GCM) 10K type strain sequencing project: providing services to taxonomists for standard genome sequencing and annotation.</title>
        <authorList>
            <consortium name="The Broad Institute Genomics Platform"/>
            <consortium name="The Broad Institute Genome Sequencing Center for Infectious Disease"/>
            <person name="Wu L."/>
            <person name="Ma J."/>
        </authorList>
    </citation>
    <scope>NUCLEOTIDE SEQUENCE [LARGE SCALE GENOMIC DNA]</scope>
    <source>
        <strain evidence="2">JCM 17919</strain>
    </source>
</reference>
<sequence length="127" mass="14405">MQNIEDYFKDSFVFGFGIEQLELVLQFANNSRGVTFKLWIGNGIVSDLSKEFENLPLDEDEKSLLALGRLMYANVTGVFRSEDGGLTIQFERQPELKVHGHISGEDNPEPWRICQMTPDTRYLTSGG</sequence>
<evidence type="ECO:0000313" key="2">
    <source>
        <dbReference type="Proteomes" id="UP001501725"/>
    </source>
</evidence>
<comment type="caution">
    <text evidence="1">The sequence shown here is derived from an EMBL/GenBank/DDBJ whole genome shotgun (WGS) entry which is preliminary data.</text>
</comment>
<accession>A0ABP8HMU9</accession>
<dbReference type="RefSeq" id="WP_345257682.1">
    <property type="nucleotide sequence ID" value="NZ_BAABGY010000015.1"/>
</dbReference>
<protein>
    <submittedName>
        <fullName evidence="1">Uncharacterized protein</fullName>
    </submittedName>
</protein>